<proteinExistence type="predicted"/>
<protein>
    <submittedName>
        <fullName evidence="1">Uncharacterized protein</fullName>
    </submittedName>
</protein>
<dbReference type="EMBL" id="JAVRRG010000299">
    <property type="protein sequence ID" value="KAK5073395.1"/>
    <property type="molecule type" value="Genomic_DNA"/>
</dbReference>
<keyword evidence="2" id="KW-1185">Reference proteome</keyword>
<name>A0ABR0JUB9_9EURO</name>
<evidence type="ECO:0000313" key="2">
    <source>
        <dbReference type="Proteomes" id="UP001345013"/>
    </source>
</evidence>
<dbReference type="PANTHER" id="PTHR46082">
    <property type="entry name" value="ATP/GTP-BINDING PROTEIN-RELATED"/>
    <property type="match status" value="1"/>
</dbReference>
<reference evidence="1 2" key="1">
    <citation type="submission" date="2023-08" db="EMBL/GenBank/DDBJ databases">
        <title>Black Yeasts Isolated from many extreme environments.</title>
        <authorList>
            <person name="Coleine C."/>
            <person name="Stajich J.E."/>
            <person name="Selbmann L."/>
        </authorList>
    </citation>
    <scope>NUCLEOTIDE SEQUENCE [LARGE SCALE GENOMIC DNA]</scope>
    <source>
        <strain evidence="1 2">CCFEE 5885</strain>
    </source>
</reference>
<dbReference type="Proteomes" id="UP001345013">
    <property type="component" value="Unassembled WGS sequence"/>
</dbReference>
<dbReference type="PANTHER" id="PTHR46082:SF6">
    <property type="entry name" value="AAA+ ATPASE DOMAIN-CONTAINING PROTEIN-RELATED"/>
    <property type="match status" value="1"/>
</dbReference>
<accession>A0ABR0JUB9</accession>
<gene>
    <name evidence="1" type="ORF">LTR24_010288</name>
</gene>
<dbReference type="InterPro" id="IPR053137">
    <property type="entry name" value="NLR-like"/>
</dbReference>
<evidence type="ECO:0000313" key="1">
    <source>
        <dbReference type="EMBL" id="KAK5073395.1"/>
    </source>
</evidence>
<sequence length="180" mass="20200">MGEKAATQLLKKSLASPNLVDDTQDATALLESLTYFPLAIAQAAAYINENGITLSDYSLLLEQKEEETIDILSEEFKDYGSYRDVKNPVATTWLISFERIQRSDPLAAGYLSFIACVNPRDIPESLLPPGPSRNQEVKAIGTLAAYSFISRRPVEFSLDLHRLVHLATRNWLRQEEMLSH</sequence>
<organism evidence="1 2">
    <name type="scientific">Lithohypha guttulata</name>
    <dbReference type="NCBI Taxonomy" id="1690604"/>
    <lineage>
        <taxon>Eukaryota</taxon>
        <taxon>Fungi</taxon>
        <taxon>Dikarya</taxon>
        <taxon>Ascomycota</taxon>
        <taxon>Pezizomycotina</taxon>
        <taxon>Eurotiomycetes</taxon>
        <taxon>Chaetothyriomycetidae</taxon>
        <taxon>Chaetothyriales</taxon>
        <taxon>Trichomeriaceae</taxon>
        <taxon>Lithohypha</taxon>
    </lineage>
</organism>
<comment type="caution">
    <text evidence="1">The sequence shown here is derived from an EMBL/GenBank/DDBJ whole genome shotgun (WGS) entry which is preliminary data.</text>
</comment>